<dbReference type="Gene3D" id="3.20.20.70">
    <property type="entry name" value="Aldolase class I"/>
    <property type="match status" value="1"/>
</dbReference>
<dbReference type="Pfam" id="PF00682">
    <property type="entry name" value="HMGL-like"/>
    <property type="match status" value="1"/>
</dbReference>
<dbReference type="PANTHER" id="PTHR10277:SF9">
    <property type="entry name" value="2-ISOPROPYLMALATE SYNTHASE 1, CHLOROPLASTIC-RELATED"/>
    <property type="match status" value="1"/>
</dbReference>
<feature type="non-terminal residue" evidence="8">
    <location>
        <position position="1"/>
    </location>
</feature>
<evidence type="ECO:0000256" key="2">
    <source>
        <dbReference type="ARBA" id="ARBA00012973"/>
    </source>
</evidence>
<proteinExistence type="predicted"/>
<keyword evidence="4" id="KW-0808">Transferase</keyword>
<dbReference type="PROSITE" id="PS00816">
    <property type="entry name" value="AIPM_HOMOCIT_SYNTH_2"/>
    <property type="match status" value="1"/>
</dbReference>
<accession>A0A9D5JW93</accession>
<reference evidence="8" key="1">
    <citation type="submission" date="2019-11" db="EMBL/GenBank/DDBJ databases">
        <title>Microbial mats filling the niche in hypersaline microbial mats.</title>
        <authorList>
            <person name="Wong H.L."/>
            <person name="Macleod F.I."/>
            <person name="White R.A. III"/>
            <person name="Burns B.P."/>
        </authorList>
    </citation>
    <scope>NUCLEOTIDE SEQUENCE</scope>
    <source>
        <strain evidence="8">Rbin_158</strain>
    </source>
</reference>
<evidence type="ECO:0000256" key="6">
    <source>
        <dbReference type="ARBA" id="ARBA00023304"/>
    </source>
</evidence>
<dbReference type="Proteomes" id="UP000649604">
    <property type="component" value="Unassembled WGS sequence"/>
</dbReference>
<evidence type="ECO:0000256" key="5">
    <source>
        <dbReference type="ARBA" id="ARBA00023211"/>
    </source>
</evidence>
<dbReference type="SUPFAM" id="SSF51569">
    <property type="entry name" value="Aldolase"/>
    <property type="match status" value="1"/>
</dbReference>
<dbReference type="GO" id="GO:0003852">
    <property type="term" value="F:2-isopropylmalate synthase activity"/>
    <property type="evidence" value="ECO:0007669"/>
    <property type="project" value="UniProtKB-EC"/>
</dbReference>
<feature type="domain" description="Pyruvate carboxyltransferase" evidence="7">
    <location>
        <begin position="1"/>
        <end position="137"/>
    </location>
</feature>
<protein>
    <recommendedName>
        <fullName evidence="2">2-isopropylmalate synthase</fullName>
        <ecNumber evidence="2">2.3.3.13</ecNumber>
    </recommendedName>
</protein>
<dbReference type="AlphaFoldDB" id="A0A9D5JW93"/>
<dbReference type="CDD" id="cd03174">
    <property type="entry name" value="DRE_TIM_metallolyase"/>
    <property type="match status" value="1"/>
</dbReference>
<dbReference type="PANTHER" id="PTHR10277">
    <property type="entry name" value="HOMOCITRATE SYNTHASE-RELATED"/>
    <property type="match status" value="1"/>
</dbReference>
<dbReference type="Gene3D" id="1.10.238.260">
    <property type="match status" value="1"/>
</dbReference>
<keyword evidence="5" id="KW-0464">Manganese</keyword>
<comment type="caution">
    <text evidence="8">The sequence shown here is derived from an EMBL/GenBank/DDBJ whole genome shotgun (WGS) entry which is preliminary data.</text>
</comment>
<keyword evidence="6" id="KW-0100">Branched-chain amino acid biosynthesis</keyword>
<dbReference type="InterPro" id="IPR050073">
    <property type="entry name" value="2-IPM_HCS-like"/>
</dbReference>
<dbReference type="EMBL" id="WJJP01000312">
    <property type="protein sequence ID" value="MBD3324866.1"/>
    <property type="molecule type" value="Genomic_DNA"/>
</dbReference>
<evidence type="ECO:0000313" key="9">
    <source>
        <dbReference type="Proteomes" id="UP000649604"/>
    </source>
</evidence>
<comment type="pathway">
    <text evidence="1">Amino-acid biosynthesis; L-leucine biosynthesis; L-leucine from 3-methyl-2-oxobutanoate: step 1/4.</text>
</comment>
<dbReference type="EC" id="2.3.3.13" evidence="2"/>
<name>A0A9D5JW93_9BACT</name>
<gene>
    <name evidence="8" type="ORF">GF339_09795</name>
</gene>
<dbReference type="GO" id="GO:0009098">
    <property type="term" value="P:L-leucine biosynthetic process"/>
    <property type="evidence" value="ECO:0007669"/>
    <property type="project" value="TreeGrafter"/>
</dbReference>
<dbReference type="InterPro" id="IPR000891">
    <property type="entry name" value="PYR_CT"/>
</dbReference>
<sequence>DKADGIPIDVAFGVASRVDPGFLAHAATALSEEGIATIKIGDSTGELFPLEVHRLFKQVMEQVPSDVVIAAHLHNDYGLALANYLETLRLGVRMVCSSWLGLGERVGLAATEQILMALAGDPEQLAERLGLDSELWLSPPDLKRVTPIAQEVSRMLNIPLKMTDPVISPTMNHIATGAYFNNPMAFKPFDPEDVLGIGPKLVLSHLSNHSIVESYANQLGYSLSKDEIRTTLKWVKTYAYQHNNSIIPIPAFKEFLSGL</sequence>
<keyword evidence="3" id="KW-0028">Amino-acid biosynthesis</keyword>
<dbReference type="InterPro" id="IPR013785">
    <property type="entry name" value="Aldolase_TIM"/>
</dbReference>
<evidence type="ECO:0000256" key="3">
    <source>
        <dbReference type="ARBA" id="ARBA00022605"/>
    </source>
</evidence>
<evidence type="ECO:0000259" key="7">
    <source>
        <dbReference type="PROSITE" id="PS50991"/>
    </source>
</evidence>
<evidence type="ECO:0000256" key="1">
    <source>
        <dbReference type="ARBA" id="ARBA00004689"/>
    </source>
</evidence>
<dbReference type="InterPro" id="IPR002034">
    <property type="entry name" value="AIPM/Hcit_synth_CS"/>
</dbReference>
<dbReference type="PROSITE" id="PS50991">
    <property type="entry name" value="PYR_CT"/>
    <property type="match status" value="1"/>
</dbReference>
<organism evidence="8 9">
    <name type="scientific">candidate division KSB3 bacterium</name>
    <dbReference type="NCBI Taxonomy" id="2044937"/>
    <lineage>
        <taxon>Bacteria</taxon>
        <taxon>candidate division KSB3</taxon>
    </lineage>
</organism>
<evidence type="ECO:0000256" key="4">
    <source>
        <dbReference type="ARBA" id="ARBA00022679"/>
    </source>
</evidence>
<evidence type="ECO:0000313" key="8">
    <source>
        <dbReference type="EMBL" id="MBD3324866.1"/>
    </source>
</evidence>